<dbReference type="Pfam" id="PF01541">
    <property type="entry name" value="GIY-YIG"/>
    <property type="match status" value="1"/>
</dbReference>
<organism evidence="3">
    <name type="scientific">candidate division CPR3 bacterium</name>
    <dbReference type="NCBI Taxonomy" id="2268181"/>
    <lineage>
        <taxon>Bacteria</taxon>
        <taxon>Bacteria division CPR3</taxon>
    </lineage>
</organism>
<proteinExistence type="inferred from homology"/>
<dbReference type="InterPro" id="IPR000305">
    <property type="entry name" value="GIY-YIG_endonuc"/>
</dbReference>
<comment type="similarity">
    <text evidence="1">Belongs to the UPF0213 family.</text>
</comment>
<feature type="domain" description="GIY-YIG" evidence="2">
    <location>
        <begin position="1"/>
        <end position="55"/>
    </location>
</feature>
<dbReference type="PROSITE" id="PS50164">
    <property type="entry name" value="GIY_YIG"/>
    <property type="match status" value="1"/>
</dbReference>
<dbReference type="PANTHER" id="PTHR34477:SF1">
    <property type="entry name" value="UPF0213 PROTEIN YHBQ"/>
    <property type="match status" value="1"/>
</dbReference>
<dbReference type="Gene3D" id="3.40.1440.10">
    <property type="entry name" value="GIY-YIG endonuclease"/>
    <property type="match status" value="1"/>
</dbReference>
<dbReference type="EMBL" id="DSYQ01000013">
    <property type="protein sequence ID" value="HGT71180.1"/>
    <property type="molecule type" value="Genomic_DNA"/>
</dbReference>
<sequence>MFKKRFDIHRSGYGAELTKKNKPIKIVYTERFNSLKEARRREVQIKKWSRIKKEKLINGTIG</sequence>
<evidence type="ECO:0000259" key="2">
    <source>
        <dbReference type="PROSITE" id="PS50164"/>
    </source>
</evidence>
<gene>
    <name evidence="3" type="ORF">ENT43_02895</name>
</gene>
<dbReference type="SUPFAM" id="SSF82771">
    <property type="entry name" value="GIY-YIG endonuclease"/>
    <property type="match status" value="1"/>
</dbReference>
<dbReference type="AlphaFoldDB" id="A0A7C4R4J7"/>
<reference evidence="3" key="1">
    <citation type="journal article" date="2020" name="mSystems">
        <title>Genome- and Community-Level Interaction Insights into Carbon Utilization and Element Cycling Functions of Hydrothermarchaeota in Hydrothermal Sediment.</title>
        <authorList>
            <person name="Zhou Z."/>
            <person name="Liu Y."/>
            <person name="Xu W."/>
            <person name="Pan J."/>
            <person name="Luo Z.H."/>
            <person name="Li M."/>
        </authorList>
    </citation>
    <scope>NUCLEOTIDE SEQUENCE [LARGE SCALE GENOMIC DNA]</scope>
    <source>
        <strain evidence="3">SpSt-579</strain>
    </source>
</reference>
<accession>A0A7C4R4J7</accession>
<dbReference type="InterPro" id="IPR050190">
    <property type="entry name" value="UPF0213_domain"/>
</dbReference>
<comment type="caution">
    <text evidence="3">The sequence shown here is derived from an EMBL/GenBank/DDBJ whole genome shotgun (WGS) entry which is preliminary data.</text>
</comment>
<dbReference type="PANTHER" id="PTHR34477">
    <property type="entry name" value="UPF0213 PROTEIN YHBQ"/>
    <property type="match status" value="1"/>
</dbReference>
<dbReference type="InterPro" id="IPR035901">
    <property type="entry name" value="GIY-YIG_endonuc_sf"/>
</dbReference>
<name>A0A7C4R4J7_UNCC3</name>
<evidence type="ECO:0000313" key="3">
    <source>
        <dbReference type="EMBL" id="HGT71180.1"/>
    </source>
</evidence>
<protein>
    <recommendedName>
        <fullName evidence="2">GIY-YIG domain-containing protein</fullName>
    </recommendedName>
</protein>
<evidence type="ECO:0000256" key="1">
    <source>
        <dbReference type="ARBA" id="ARBA00007435"/>
    </source>
</evidence>